<organism evidence="2 3">
    <name type="scientific">Aphidius gifuensis</name>
    <name type="common">Parasitoid wasp</name>
    <dbReference type="NCBI Taxonomy" id="684658"/>
    <lineage>
        <taxon>Eukaryota</taxon>
        <taxon>Metazoa</taxon>
        <taxon>Ecdysozoa</taxon>
        <taxon>Arthropoda</taxon>
        <taxon>Hexapoda</taxon>
        <taxon>Insecta</taxon>
        <taxon>Pterygota</taxon>
        <taxon>Neoptera</taxon>
        <taxon>Endopterygota</taxon>
        <taxon>Hymenoptera</taxon>
        <taxon>Apocrita</taxon>
        <taxon>Ichneumonoidea</taxon>
        <taxon>Braconidae</taxon>
        <taxon>Aphidiinae</taxon>
        <taxon>Aphidius</taxon>
    </lineage>
</organism>
<feature type="region of interest" description="Disordered" evidence="1">
    <location>
        <begin position="271"/>
        <end position="295"/>
    </location>
</feature>
<comment type="caution">
    <text evidence="2">The sequence shown here is derived from an EMBL/GenBank/DDBJ whole genome shotgun (WGS) entry which is preliminary data.</text>
</comment>
<name>A0A835CSJ1_APHGI</name>
<evidence type="ECO:0000313" key="2">
    <source>
        <dbReference type="EMBL" id="KAF7991310.1"/>
    </source>
</evidence>
<keyword evidence="3" id="KW-1185">Reference proteome</keyword>
<reference evidence="2 3" key="1">
    <citation type="submission" date="2020-08" db="EMBL/GenBank/DDBJ databases">
        <title>Aphidius gifuensis genome sequencing and assembly.</title>
        <authorList>
            <person name="Du Z."/>
        </authorList>
    </citation>
    <scope>NUCLEOTIDE SEQUENCE [LARGE SCALE GENOMIC DNA]</scope>
    <source>
        <strain evidence="2">YNYX2018</strain>
        <tissue evidence="2">Adults</tissue>
    </source>
</reference>
<dbReference type="EMBL" id="JACMRX010000004">
    <property type="protein sequence ID" value="KAF7991310.1"/>
    <property type="molecule type" value="Genomic_DNA"/>
</dbReference>
<evidence type="ECO:0000256" key="1">
    <source>
        <dbReference type="SAM" id="MobiDB-lite"/>
    </source>
</evidence>
<dbReference type="Proteomes" id="UP000639338">
    <property type="component" value="Unassembled WGS sequence"/>
</dbReference>
<accession>A0A835CSJ1</accession>
<protein>
    <submittedName>
        <fullName evidence="2">Uncharacterized protein</fullName>
    </submittedName>
</protein>
<dbReference type="OrthoDB" id="7630628at2759"/>
<gene>
    <name evidence="2" type="ORF">HCN44_002872</name>
</gene>
<evidence type="ECO:0000313" key="3">
    <source>
        <dbReference type="Proteomes" id="UP000639338"/>
    </source>
</evidence>
<sequence length="554" mass="63076">MFREGQYLEVIKASDDCLATAIVTVKERIIEIEKKKVSTNKWLTLQDWSSLYAIITKALLKSIKICRDDDNKIKSLERKKSTKTLDVIYKFEAGDESSLPTIKVRVCQAKKSLNKQNVKKEKKNNKSSELQVEKLIEESSNHDKYIPPELTNEKNNNLKYIPSRKSLLNTKFPNDEYTPSLEKKLPVNDVSYVPKIVKNLNKKINNKSTNDEYNPTTTTTAAAQLQEEKDSVSYTPHAISTLKAKNKKSSIYKTTTTDEYIPNVILSNDEYVPSGGQSPNDGPSYVPNSISDLSNSRDEYIPTIDVNRLNKKTNYSQDKNKKIKKNQVSESLTGLSNDEYTPEAVCELSNDGAEYVPDLSSNLMEKKINESKIDEVNDEYIPKSLNGTTTTAIDSVEYVPDFLLNKKTKNSINQSVIDKAEQPDEYIPTSEIKWSKNKYSSSLTSKKRKKNNFESVIDTTNDEYIPTSKPCKLTTDLTTLKYIPSLKNSNSSIIVEEYEPNFATNKIDFNLSYVPSSTKIQNDEYIPLKKKIRKAHEPKDPTKRLLKKKNILKE</sequence>
<dbReference type="AlphaFoldDB" id="A0A835CSJ1"/>
<proteinExistence type="predicted"/>
<feature type="compositionally biased region" description="Polar residues" evidence="1">
    <location>
        <begin position="275"/>
        <end position="294"/>
    </location>
</feature>